<dbReference type="HAMAP" id="MF_01151">
    <property type="entry name" value="GrpE"/>
    <property type="match status" value="1"/>
</dbReference>
<evidence type="ECO:0000256" key="5">
    <source>
        <dbReference type="RuleBase" id="RU004478"/>
    </source>
</evidence>
<keyword evidence="2 3" id="KW-0143">Chaperone</keyword>
<protein>
    <recommendedName>
        <fullName evidence="3 4">Protein GrpE</fullName>
    </recommendedName>
    <alternativeName>
        <fullName evidence="3">HSP-70 cofactor</fullName>
    </alternativeName>
</protein>
<proteinExistence type="inferred from homology"/>
<reference evidence="8" key="1">
    <citation type="journal article" date="2019" name="Int. J. Syst. Evol. Microbiol.">
        <title>The Global Catalogue of Microorganisms (GCM) 10K type strain sequencing project: providing services to taxonomists for standard genome sequencing and annotation.</title>
        <authorList>
            <consortium name="The Broad Institute Genomics Platform"/>
            <consortium name="The Broad Institute Genome Sequencing Center for Infectious Disease"/>
            <person name="Wu L."/>
            <person name="Ma J."/>
        </authorList>
    </citation>
    <scope>NUCLEOTIDE SEQUENCE [LARGE SCALE GENOMIC DNA]</scope>
    <source>
        <strain evidence="8">IBRC-M 10813</strain>
    </source>
</reference>
<feature type="compositionally biased region" description="Pro residues" evidence="6">
    <location>
        <begin position="67"/>
        <end position="79"/>
    </location>
</feature>
<dbReference type="InterPro" id="IPR000740">
    <property type="entry name" value="GrpE"/>
</dbReference>
<dbReference type="PANTHER" id="PTHR21237:SF23">
    <property type="entry name" value="GRPE PROTEIN HOMOLOG, MITOCHONDRIAL"/>
    <property type="match status" value="1"/>
</dbReference>
<name>A0ABV8JCW7_9BACL</name>
<feature type="compositionally biased region" description="Polar residues" evidence="6">
    <location>
        <begin position="1"/>
        <end position="11"/>
    </location>
</feature>
<dbReference type="PANTHER" id="PTHR21237">
    <property type="entry name" value="GRPE PROTEIN"/>
    <property type="match status" value="1"/>
</dbReference>
<dbReference type="SUPFAM" id="SSF51064">
    <property type="entry name" value="Head domain of nucleotide exchange factor GrpE"/>
    <property type="match status" value="1"/>
</dbReference>
<evidence type="ECO:0000256" key="6">
    <source>
        <dbReference type="SAM" id="MobiDB-lite"/>
    </source>
</evidence>
<dbReference type="PRINTS" id="PR00773">
    <property type="entry name" value="GRPEPROTEIN"/>
</dbReference>
<dbReference type="CDD" id="cd00446">
    <property type="entry name" value="GrpE"/>
    <property type="match status" value="1"/>
</dbReference>
<dbReference type="Gene3D" id="2.30.22.10">
    <property type="entry name" value="Head domain of nucleotide exchange factor GrpE"/>
    <property type="match status" value="1"/>
</dbReference>
<evidence type="ECO:0000313" key="8">
    <source>
        <dbReference type="Proteomes" id="UP001595843"/>
    </source>
</evidence>
<comment type="subunit">
    <text evidence="3">Homodimer.</text>
</comment>
<feature type="compositionally biased region" description="Low complexity" evidence="6">
    <location>
        <begin position="49"/>
        <end position="59"/>
    </location>
</feature>
<organism evidence="7 8">
    <name type="scientific">Salinithrix halophila</name>
    <dbReference type="NCBI Taxonomy" id="1485204"/>
    <lineage>
        <taxon>Bacteria</taxon>
        <taxon>Bacillati</taxon>
        <taxon>Bacillota</taxon>
        <taxon>Bacilli</taxon>
        <taxon>Bacillales</taxon>
        <taxon>Thermoactinomycetaceae</taxon>
        <taxon>Salinithrix</taxon>
    </lineage>
</organism>
<dbReference type="InterPro" id="IPR009012">
    <property type="entry name" value="GrpE_head"/>
</dbReference>
<gene>
    <name evidence="3 7" type="primary">grpE</name>
    <name evidence="7" type="ORF">ACFOUO_08015</name>
</gene>
<comment type="similarity">
    <text evidence="1 3 5">Belongs to the GrpE family.</text>
</comment>
<keyword evidence="3 4" id="KW-0346">Stress response</keyword>
<dbReference type="Proteomes" id="UP001595843">
    <property type="component" value="Unassembled WGS sequence"/>
</dbReference>
<comment type="subcellular location">
    <subcellularLocation>
        <location evidence="3">Cytoplasm</location>
    </subcellularLocation>
</comment>
<evidence type="ECO:0000256" key="3">
    <source>
        <dbReference type="HAMAP-Rule" id="MF_01151"/>
    </source>
</evidence>
<accession>A0ABV8JCW7</accession>
<keyword evidence="8" id="KW-1185">Reference proteome</keyword>
<sequence>MRQLTSNNQPRPRTARELRKMKQAEERKRKAQERQKTAAQDAGPEETTEPVVGTEGNGTLHRDPEPEPTPLEEPSPAEAPPGETDHEEDRATAGSIAGGEEEWRQEAEKWKREAEENQELVLRARADFENLRRRAKKDQEETAKYAAASLAESLLPVLDNLERALAAGEESGETDALRQGVDMVYRQLLQVLSDKGLSVIEAEGREFNPHEHTAVMEEEVAGVEPGMVVQELQKGYRFKDRVLRPSMVKVSS</sequence>
<feature type="compositionally biased region" description="Basic and acidic residues" evidence="6">
    <location>
        <begin position="14"/>
        <end position="36"/>
    </location>
</feature>
<keyword evidence="3" id="KW-0963">Cytoplasm</keyword>
<dbReference type="SUPFAM" id="SSF58014">
    <property type="entry name" value="Coiled-coil domain of nucleotide exchange factor GrpE"/>
    <property type="match status" value="1"/>
</dbReference>
<dbReference type="NCBIfam" id="NF010738">
    <property type="entry name" value="PRK14140.1"/>
    <property type="match status" value="1"/>
</dbReference>
<dbReference type="PROSITE" id="PS01071">
    <property type="entry name" value="GRPE"/>
    <property type="match status" value="1"/>
</dbReference>
<evidence type="ECO:0000256" key="4">
    <source>
        <dbReference type="RuleBase" id="RU000639"/>
    </source>
</evidence>
<dbReference type="EMBL" id="JBHSAP010000009">
    <property type="protein sequence ID" value="MFC4076753.1"/>
    <property type="molecule type" value="Genomic_DNA"/>
</dbReference>
<feature type="region of interest" description="Disordered" evidence="6">
    <location>
        <begin position="1"/>
        <end position="117"/>
    </location>
</feature>
<dbReference type="Pfam" id="PF01025">
    <property type="entry name" value="GrpE"/>
    <property type="match status" value="1"/>
</dbReference>
<comment type="function">
    <text evidence="3 4">Participates actively in the response to hyperosmotic and heat shock by preventing the aggregation of stress-denatured proteins, in association with DnaK and GrpE. It is the nucleotide exchange factor for DnaK and may function as a thermosensor. Unfolded proteins bind initially to DnaJ; upon interaction with the DnaJ-bound protein, DnaK hydrolyzes its bound ATP, resulting in the formation of a stable complex. GrpE releases ADP from DnaK; ATP binding to DnaK triggers the release of the substrate protein, thus completing the reaction cycle. Several rounds of ATP-dependent interactions between DnaJ, DnaK and GrpE are required for fully efficient folding.</text>
</comment>
<evidence type="ECO:0000313" key="7">
    <source>
        <dbReference type="EMBL" id="MFC4076753.1"/>
    </source>
</evidence>
<feature type="compositionally biased region" description="Basic and acidic residues" evidence="6">
    <location>
        <begin position="101"/>
        <end position="115"/>
    </location>
</feature>
<comment type="caution">
    <text evidence="7">The sequence shown here is derived from an EMBL/GenBank/DDBJ whole genome shotgun (WGS) entry which is preliminary data.</text>
</comment>
<evidence type="ECO:0000256" key="1">
    <source>
        <dbReference type="ARBA" id="ARBA00009054"/>
    </source>
</evidence>
<dbReference type="InterPro" id="IPR013805">
    <property type="entry name" value="GrpE_CC"/>
</dbReference>
<dbReference type="Gene3D" id="3.90.20.20">
    <property type="match status" value="1"/>
</dbReference>
<evidence type="ECO:0000256" key="2">
    <source>
        <dbReference type="ARBA" id="ARBA00023186"/>
    </source>
</evidence>